<dbReference type="Proteomes" id="UP000019091">
    <property type="component" value="Chromosome"/>
</dbReference>
<gene>
    <name evidence="1" type="ORF">F542_15170</name>
</gene>
<evidence type="ECO:0000313" key="2">
    <source>
        <dbReference type="Proteomes" id="UP000019091"/>
    </source>
</evidence>
<accession>A0A4V7IB36</accession>
<dbReference type="AlphaFoldDB" id="A0A4V7IB36"/>
<name>A0A4V7IB36_BIBTR</name>
<organism evidence="1 2">
    <name type="scientific">Bibersteinia trehalosi USDA-ARS-USMARC-188</name>
    <dbReference type="NCBI Taxonomy" id="1263829"/>
    <lineage>
        <taxon>Bacteria</taxon>
        <taxon>Pseudomonadati</taxon>
        <taxon>Pseudomonadota</taxon>
        <taxon>Gammaproteobacteria</taxon>
        <taxon>Pasteurellales</taxon>
        <taxon>Pasteurellaceae</taxon>
        <taxon>Bibersteinia</taxon>
    </lineage>
</organism>
<dbReference type="KEGG" id="btre:F542_15170"/>
<sequence>MPLLPLIQKSKTQHKSDEYHAIVNSAGDSSTIYQTDLAFFTYFYTACYLYRLLNLA</sequence>
<evidence type="ECO:0000313" key="1">
    <source>
        <dbReference type="EMBL" id="AHG82233.1"/>
    </source>
</evidence>
<proteinExistence type="predicted"/>
<dbReference type="EMBL" id="CP006954">
    <property type="protein sequence ID" value="AHG82233.1"/>
    <property type="molecule type" value="Genomic_DNA"/>
</dbReference>
<reference evidence="1 2" key="1">
    <citation type="journal article" date="2014" name="Genome Announc.">
        <title>Complete Closed Genome Sequences of Three Bibersteinia trehalosi Nasopharyngeal Isolates from Cattle with Shipping Fever.</title>
        <authorList>
            <person name="Harhay G.P."/>
            <person name="McVey D.S."/>
            <person name="Koren S."/>
            <person name="Phillippy A.M."/>
            <person name="Bono J."/>
            <person name="Harhay D.M."/>
            <person name="Clawson M.L."/>
            <person name="Heaton M.P."/>
            <person name="Chitko-McKown C.G."/>
            <person name="Korlach J."/>
            <person name="Smith T.P."/>
        </authorList>
    </citation>
    <scope>NUCLEOTIDE SEQUENCE [LARGE SCALE GENOMIC DNA]</scope>
    <source>
        <strain evidence="1 2">USDA-ARS-USMARC-188</strain>
    </source>
</reference>
<protein>
    <submittedName>
        <fullName evidence="1">Membrane protein YoaT</fullName>
    </submittedName>
</protein>